<feature type="domain" description="Sulfatase-modifying factor enzyme-like" evidence="1">
    <location>
        <begin position="263"/>
        <end position="506"/>
    </location>
</feature>
<dbReference type="GO" id="GO:0120147">
    <property type="term" value="F:formylglycine-generating oxidase activity"/>
    <property type="evidence" value="ECO:0007669"/>
    <property type="project" value="TreeGrafter"/>
</dbReference>
<dbReference type="AlphaFoldDB" id="A0A1Z4KJG3"/>
<dbReference type="InterPro" id="IPR005532">
    <property type="entry name" value="SUMF_dom"/>
</dbReference>
<accession>A0A1Z4KJG3</accession>
<evidence type="ECO:0000259" key="1">
    <source>
        <dbReference type="Pfam" id="PF03781"/>
    </source>
</evidence>
<dbReference type="Gene3D" id="3.90.1580.10">
    <property type="entry name" value="paralog of FGE (formylglycine-generating enzyme)"/>
    <property type="match status" value="1"/>
</dbReference>
<dbReference type="InterPro" id="IPR051043">
    <property type="entry name" value="Sulfatase_Mod_Factor_Kinase"/>
</dbReference>
<gene>
    <name evidence="2" type="ORF">NIES23_19110</name>
</gene>
<dbReference type="SUPFAM" id="SSF56436">
    <property type="entry name" value="C-type lectin-like"/>
    <property type="match status" value="1"/>
</dbReference>
<dbReference type="PANTHER" id="PTHR23150:SF19">
    <property type="entry name" value="FORMYLGLYCINE-GENERATING ENZYME"/>
    <property type="match status" value="1"/>
</dbReference>
<evidence type="ECO:0000313" key="2">
    <source>
        <dbReference type="EMBL" id="BAY69120.1"/>
    </source>
</evidence>
<evidence type="ECO:0000313" key="3">
    <source>
        <dbReference type="Proteomes" id="UP000217507"/>
    </source>
</evidence>
<dbReference type="Proteomes" id="UP000217507">
    <property type="component" value="Chromosome"/>
</dbReference>
<dbReference type="PANTHER" id="PTHR23150">
    <property type="entry name" value="SULFATASE MODIFYING FACTOR 1, 2"/>
    <property type="match status" value="1"/>
</dbReference>
<reference evidence="2 3" key="1">
    <citation type="submission" date="2017-06" db="EMBL/GenBank/DDBJ databases">
        <title>Genome sequencing of cyanobaciteial culture collection at National Institute for Environmental Studies (NIES).</title>
        <authorList>
            <person name="Hirose Y."/>
            <person name="Shimura Y."/>
            <person name="Fujisawa T."/>
            <person name="Nakamura Y."/>
            <person name="Kawachi M."/>
        </authorList>
    </citation>
    <scope>NUCLEOTIDE SEQUENCE [LARGE SCALE GENOMIC DNA]</scope>
    <source>
        <strain evidence="2 3">NIES-23</strain>
    </source>
</reference>
<name>A0A1Z4KJG3_ANAVA</name>
<dbReference type="Pfam" id="PF03781">
    <property type="entry name" value="FGE-sulfatase"/>
    <property type="match status" value="1"/>
</dbReference>
<proteinExistence type="predicted"/>
<protein>
    <recommendedName>
        <fullName evidence="1">Sulfatase-modifying factor enzyme-like domain-containing protein</fullName>
    </recommendedName>
</protein>
<sequence>MDDLTTRRLRVVEQRYGKKALELAYHAALPLTLTSSLLYCLRETFVPDCPWYAIADVLLSGLCETIGYDLYEMEDNTRYALIERLREDQRFGEQRLHDLSNFMSHYILNRFKQETNEYRREWIPLSYLIADGEGVNAIKEQLRNLLEALPEDDEERIKWKELEKKYEDIFKEKGFEPLLLKPSQDEPDEKTILDDEEKAIAQAIGVELKPCQYDVAVISPSFKFETVTVNALGKVINTEQKQAIYYVEFLGKTPGEPAELGIEMVAIPGGTFNMGSPKNEPNRSHHESPQHTVTVQPFFMSKYPITQAQWRFVAQLPQINREISSEPSRFKGDTLPVEQVSWYNAVEFCHRLSKYTGRPYTLPTEAEWEYACRAGTTTPFYFGKTITGDLANYDATSNYLNEPKGQYKERTNPVGQFPPNAFGLYDMHGNVWEWCLDDWHNNYKGAPTDGSAWLDNNDNLYQKQGSAVLRGGSWDDLPEGCRSASRLSLNRAVRDLILYSFGFRVVCAFGRILQ</sequence>
<dbReference type="InterPro" id="IPR042095">
    <property type="entry name" value="SUMF_sf"/>
</dbReference>
<dbReference type="EMBL" id="AP018216">
    <property type="protein sequence ID" value="BAY69120.1"/>
    <property type="molecule type" value="Genomic_DNA"/>
</dbReference>
<dbReference type="InterPro" id="IPR016187">
    <property type="entry name" value="CTDL_fold"/>
</dbReference>
<organism evidence="2 3">
    <name type="scientific">Trichormus variabilis NIES-23</name>
    <dbReference type="NCBI Taxonomy" id="1973479"/>
    <lineage>
        <taxon>Bacteria</taxon>
        <taxon>Bacillati</taxon>
        <taxon>Cyanobacteriota</taxon>
        <taxon>Cyanophyceae</taxon>
        <taxon>Nostocales</taxon>
        <taxon>Nostocaceae</taxon>
        <taxon>Trichormus</taxon>
    </lineage>
</organism>